<evidence type="ECO:0000313" key="2">
    <source>
        <dbReference type="EMBL" id="KIY72759.1"/>
    </source>
</evidence>
<feature type="signal peptide" evidence="1">
    <location>
        <begin position="1"/>
        <end position="19"/>
    </location>
</feature>
<accession>A0A0D7BRI0</accession>
<keyword evidence="1" id="KW-0732">Signal</keyword>
<dbReference type="AlphaFoldDB" id="A0A0D7BRI0"/>
<organism evidence="2 3">
    <name type="scientific">Cylindrobasidium torrendii FP15055 ss-10</name>
    <dbReference type="NCBI Taxonomy" id="1314674"/>
    <lineage>
        <taxon>Eukaryota</taxon>
        <taxon>Fungi</taxon>
        <taxon>Dikarya</taxon>
        <taxon>Basidiomycota</taxon>
        <taxon>Agaricomycotina</taxon>
        <taxon>Agaricomycetes</taxon>
        <taxon>Agaricomycetidae</taxon>
        <taxon>Agaricales</taxon>
        <taxon>Marasmiineae</taxon>
        <taxon>Physalacriaceae</taxon>
        <taxon>Cylindrobasidium</taxon>
    </lineage>
</organism>
<evidence type="ECO:0000313" key="3">
    <source>
        <dbReference type="Proteomes" id="UP000054007"/>
    </source>
</evidence>
<gene>
    <name evidence="2" type="ORF">CYLTODRAFT_6435</name>
</gene>
<dbReference type="EMBL" id="KN880440">
    <property type="protein sequence ID" value="KIY72759.1"/>
    <property type="molecule type" value="Genomic_DNA"/>
</dbReference>
<protein>
    <submittedName>
        <fullName evidence="2">Uncharacterized protein</fullName>
    </submittedName>
</protein>
<dbReference type="Proteomes" id="UP000054007">
    <property type="component" value="Unassembled WGS sequence"/>
</dbReference>
<name>A0A0D7BRI0_9AGAR</name>
<evidence type="ECO:0000256" key="1">
    <source>
        <dbReference type="SAM" id="SignalP"/>
    </source>
</evidence>
<proteinExistence type="predicted"/>
<reference evidence="2 3" key="1">
    <citation type="journal article" date="2015" name="Fungal Genet. Biol.">
        <title>Evolution of novel wood decay mechanisms in Agaricales revealed by the genome sequences of Fistulina hepatica and Cylindrobasidium torrendii.</title>
        <authorList>
            <person name="Floudas D."/>
            <person name="Held B.W."/>
            <person name="Riley R."/>
            <person name="Nagy L.G."/>
            <person name="Koehler G."/>
            <person name="Ransdell A.S."/>
            <person name="Younus H."/>
            <person name="Chow J."/>
            <person name="Chiniquy J."/>
            <person name="Lipzen A."/>
            <person name="Tritt A."/>
            <person name="Sun H."/>
            <person name="Haridas S."/>
            <person name="LaButti K."/>
            <person name="Ohm R.A."/>
            <person name="Kues U."/>
            <person name="Blanchette R.A."/>
            <person name="Grigoriev I.V."/>
            <person name="Minto R.E."/>
            <person name="Hibbett D.S."/>
        </authorList>
    </citation>
    <scope>NUCLEOTIDE SEQUENCE [LARGE SCALE GENOMIC DNA]</scope>
    <source>
        <strain evidence="2 3">FP15055 ss-10</strain>
    </source>
</reference>
<dbReference type="OrthoDB" id="2756540at2759"/>
<sequence length="226" mass="24205">MRLFTRTFTLFALSYLVLAAHGAASFLPSSEIFFSAGWQDAYTAAGQRYVFTDELGSVLSVPLPANTSRVAYASVKLAEEGTYAFCIDCQDTTNATVVDIRGAHHQNDSTVQPVTLFETDLDPTVQHLFSLFNVHLVDHSRVAFVSLSVTWLDNRTTHDSSSTRTLDSSTPVVTAISESILSTVTTTLTITGAAPSSESSSTITATLSSGTIPQSTLLRALTSTPI</sequence>
<dbReference type="STRING" id="1314674.A0A0D7BRI0"/>
<keyword evidence="3" id="KW-1185">Reference proteome</keyword>
<feature type="chain" id="PRO_5002317341" evidence="1">
    <location>
        <begin position="20"/>
        <end position="226"/>
    </location>
</feature>